<reference evidence="1 2" key="1">
    <citation type="submission" date="2023-06" db="EMBL/GenBank/DDBJ databases">
        <title>Pelomonas sp. APW6 16S ribosomal RNA gene genome sequencing and assembly.</title>
        <authorList>
            <person name="Woo H."/>
        </authorList>
    </citation>
    <scope>NUCLEOTIDE SEQUENCE [LARGE SCALE GENOMIC DNA]</scope>
    <source>
        <strain evidence="1 2">APW6</strain>
    </source>
</reference>
<keyword evidence="2" id="KW-1185">Reference proteome</keyword>
<dbReference type="Proteomes" id="UP001238603">
    <property type="component" value="Unassembled WGS sequence"/>
</dbReference>
<organism evidence="1 2">
    <name type="scientific">Roseateles subflavus</name>
    <dbReference type="NCBI Taxonomy" id="3053353"/>
    <lineage>
        <taxon>Bacteria</taxon>
        <taxon>Pseudomonadati</taxon>
        <taxon>Pseudomonadota</taxon>
        <taxon>Betaproteobacteria</taxon>
        <taxon>Burkholderiales</taxon>
        <taxon>Sphaerotilaceae</taxon>
        <taxon>Roseateles</taxon>
    </lineage>
</organism>
<comment type="caution">
    <text evidence="1">The sequence shown here is derived from an EMBL/GenBank/DDBJ whole genome shotgun (WGS) entry which is preliminary data.</text>
</comment>
<protein>
    <recommendedName>
        <fullName evidence="3">Transcriptional regulator</fullName>
    </recommendedName>
</protein>
<evidence type="ECO:0000313" key="2">
    <source>
        <dbReference type="Proteomes" id="UP001238603"/>
    </source>
</evidence>
<sequence length="122" mass="13811">MLQKTFAHSLRLDAGQLCAVERGTRGPLDAASLERAAALLSLSASERRELEWAARHDRLVKHAIREGAWRDEVELYSLCLEALHNLRPEQRIGLVQLVRRFNDSAKELASLTPVNRDMEDLP</sequence>
<accession>A0ABT7LDL2</accession>
<evidence type="ECO:0000313" key="1">
    <source>
        <dbReference type="EMBL" id="MDL5030959.1"/>
    </source>
</evidence>
<evidence type="ECO:0008006" key="3">
    <source>
        <dbReference type="Google" id="ProtNLM"/>
    </source>
</evidence>
<gene>
    <name evidence="1" type="ORF">QRD43_03490</name>
</gene>
<dbReference type="EMBL" id="JASVDS010000001">
    <property type="protein sequence ID" value="MDL5030959.1"/>
    <property type="molecule type" value="Genomic_DNA"/>
</dbReference>
<dbReference type="RefSeq" id="WP_285981080.1">
    <property type="nucleotide sequence ID" value="NZ_JASVDS010000001.1"/>
</dbReference>
<proteinExistence type="predicted"/>
<name>A0ABT7LDL2_9BURK</name>